<gene>
    <name evidence="2" type="ORF">ACFO3U_03640</name>
</gene>
<name>A0ABV9P336_9FLAO</name>
<dbReference type="InterPro" id="IPR000182">
    <property type="entry name" value="GNAT_dom"/>
</dbReference>
<evidence type="ECO:0000259" key="1">
    <source>
        <dbReference type="PROSITE" id="PS51186"/>
    </source>
</evidence>
<dbReference type="PROSITE" id="PS51186">
    <property type="entry name" value="GNAT"/>
    <property type="match status" value="1"/>
</dbReference>
<comment type="caution">
    <text evidence="2">The sequence shown here is derived from an EMBL/GenBank/DDBJ whole genome shotgun (WGS) entry which is preliminary data.</text>
</comment>
<proteinExistence type="predicted"/>
<dbReference type="SUPFAM" id="SSF55729">
    <property type="entry name" value="Acyl-CoA N-acyltransferases (Nat)"/>
    <property type="match status" value="1"/>
</dbReference>
<sequence length="147" mass="17269">MKTTIKELKPEAIYPIRHEVLRKGKPFETTFFEGDHDEKTKHFGLILENKVVGVVSVYKKNCDSFEEKEQFQIRGMAILEEFQKKGFGKLLIEKAEADCSKQKADLIWFNARESAKKFYENLNYKINGKPFDIENVGLHYIMFKKLK</sequence>
<dbReference type="Gene3D" id="3.40.630.30">
    <property type="match status" value="1"/>
</dbReference>
<dbReference type="CDD" id="cd04301">
    <property type="entry name" value="NAT_SF"/>
    <property type="match status" value="1"/>
</dbReference>
<dbReference type="InterPro" id="IPR016181">
    <property type="entry name" value="Acyl_CoA_acyltransferase"/>
</dbReference>
<dbReference type="Pfam" id="PF00583">
    <property type="entry name" value="Acetyltransf_1"/>
    <property type="match status" value="1"/>
</dbReference>
<reference evidence="3" key="1">
    <citation type="journal article" date="2019" name="Int. J. Syst. Evol. Microbiol.">
        <title>The Global Catalogue of Microorganisms (GCM) 10K type strain sequencing project: providing services to taxonomists for standard genome sequencing and annotation.</title>
        <authorList>
            <consortium name="The Broad Institute Genomics Platform"/>
            <consortium name="The Broad Institute Genome Sequencing Center for Infectious Disease"/>
            <person name="Wu L."/>
            <person name="Ma J."/>
        </authorList>
    </citation>
    <scope>NUCLEOTIDE SEQUENCE [LARGE SCALE GENOMIC DNA]</scope>
    <source>
        <strain evidence="3">CCUG 50349</strain>
    </source>
</reference>
<dbReference type="Proteomes" id="UP001595885">
    <property type="component" value="Unassembled WGS sequence"/>
</dbReference>
<dbReference type="EMBL" id="JBHSGW010000002">
    <property type="protein sequence ID" value="MFC4739076.1"/>
    <property type="molecule type" value="Genomic_DNA"/>
</dbReference>
<evidence type="ECO:0000313" key="3">
    <source>
        <dbReference type="Proteomes" id="UP001595885"/>
    </source>
</evidence>
<accession>A0ABV9P336</accession>
<feature type="domain" description="N-acetyltransferase" evidence="1">
    <location>
        <begin position="3"/>
        <end position="147"/>
    </location>
</feature>
<protein>
    <submittedName>
        <fullName evidence="2">GNAT family N-acetyltransferase</fullName>
    </submittedName>
</protein>
<organism evidence="2 3">
    <name type="scientific">Flavobacterium ponti</name>
    <dbReference type="NCBI Taxonomy" id="665133"/>
    <lineage>
        <taxon>Bacteria</taxon>
        <taxon>Pseudomonadati</taxon>
        <taxon>Bacteroidota</taxon>
        <taxon>Flavobacteriia</taxon>
        <taxon>Flavobacteriales</taxon>
        <taxon>Flavobacteriaceae</taxon>
        <taxon>Flavobacterium</taxon>
    </lineage>
</organism>
<dbReference type="RefSeq" id="WP_379738372.1">
    <property type="nucleotide sequence ID" value="NZ_JBHSGW010000002.1"/>
</dbReference>
<keyword evidence="3" id="KW-1185">Reference proteome</keyword>
<evidence type="ECO:0000313" key="2">
    <source>
        <dbReference type="EMBL" id="MFC4739076.1"/>
    </source>
</evidence>